<evidence type="ECO:0000313" key="2">
    <source>
        <dbReference type="EMBL" id="UPW00082.1"/>
    </source>
</evidence>
<dbReference type="GO" id="GO:0008081">
    <property type="term" value="F:phosphoric diester hydrolase activity"/>
    <property type="evidence" value="ECO:0007669"/>
    <property type="project" value="InterPro"/>
</dbReference>
<evidence type="ECO:0000259" key="1">
    <source>
        <dbReference type="PROSITE" id="PS51704"/>
    </source>
</evidence>
<dbReference type="Gene3D" id="3.20.20.190">
    <property type="entry name" value="Phosphatidylinositol (PI) phosphodiesterase"/>
    <property type="match status" value="1"/>
</dbReference>
<keyword evidence="3" id="KW-1185">Reference proteome</keyword>
<accession>A0A8U0III3</accession>
<dbReference type="InterPro" id="IPR017946">
    <property type="entry name" value="PLC-like_Pdiesterase_TIM-brl"/>
</dbReference>
<reference evidence="2" key="1">
    <citation type="submission" date="2022-04" db="EMBL/GenBank/DDBJ databases">
        <title>Diverse halophilic archaea isolated from saline environments.</title>
        <authorList>
            <person name="Cui H.-L."/>
        </authorList>
    </citation>
    <scope>NUCLEOTIDE SEQUENCE</scope>
    <source>
        <strain evidence="2">XZYJT40</strain>
    </source>
</reference>
<proteinExistence type="predicted"/>
<dbReference type="GeneID" id="72191469"/>
<dbReference type="PROSITE" id="PS51704">
    <property type="entry name" value="GP_PDE"/>
    <property type="match status" value="1"/>
</dbReference>
<dbReference type="AlphaFoldDB" id="A0A8U0III3"/>
<dbReference type="CDD" id="cd08556">
    <property type="entry name" value="GDPD"/>
    <property type="match status" value="1"/>
</dbReference>
<protein>
    <submittedName>
        <fullName evidence="2">Glycerophosphodiester phosphodiesterase</fullName>
    </submittedName>
</protein>
<name>A0A8U0III3_9EURY</name>
<dbReference type="Proteomes" id="UP000830434">
    <property type="component" value="Chromosome"/>
</dbReference>
<dbReference type="EMBL" id="CP096658">
    <property type="protein sequence ID" value="UPW00082.1"/>
    <property type="molecule type" value="Genomic_DNA"/>
</dbReference>
<dbReference type="RefSeq" id="WP_248654498.1">
    <property type="nucleotide sequence ID" value="NZ_CP096658.1"/>
</dbReference>
<dbReference type="SUPFAM" id="SSF51695">
    <property type="entry name" value="PLC-like phosphodiesterases"/>
    <property type="match status" value="1"/>
</dbReference>
<dbReference type="GO" id="GO:0006629">
    <property type="term" value="P:lipid metabolic process"/>
    <property type="evidence" value="ECO:0007669"/>
    <property type="project" value="InterPro"/>
</dbReference>
<feature type="domain" description="GP-PDE" evidence="1">
    <location>
        <begin position="1"/>
        <end position="217"/>
    </location>
</feature>
<dbReference type="PANTHER" id="PTHR46211">
    <property type="entry name" value="GLYCEROPHOSPHORYL DIESTER PHOSPHODIESTERASE"/>
    <property type="match status" value="1"/>
</dbReference>
<gene>
    <name evidence="2" type="ORF">M0R88_16400</name>
</gene>
<dbReference type="InterPro" id="IPR030395">
    <property type="entry name" value="GP_PDE_dom"/>
</dbReference>
<organism evidence="2 3">
    <name type="scientific">Halorussus gelatinilyticus</name>
    <dbReference type="NCBI Taxonomy" id="2937524"/>
    <lineage>
        <taxon>Archaea</taxon>
        <taxon>Methanobacteriati</taxon>
        <taxon>Methanobacteriota</taxon>
        <taxon>Stenosarchaea group</taxon>
        <taxon>Halobacteria</taxon>
        <taxon>Halobacteriales</taxon>
        <taxon>Haladaptataceae</taxon>
        <taxon>Halorussus</taxon>
    </lineage>
</organism>
<sequence>MQITAHRGFGDQHPENTVCAARRASRFADAVEIDVQRCGTGELVVSHWNEVELVTDGHGEVGDLSATELADLHVEDSDCGIPLLTEVLAAVPSDVDLNIEIKETGVVADLLAALEGVENDVVISSLHPDPLWRTRMLDEEMPLAFNFDVRPEANFETAATLDCEYANPHWTLCFATDVVERAHDAGMEVHAWPVGSQALAWALVRRGVDGLILTKPL</sequence>
<dbReference type="KEGG" id="haxz:M0R88_16400"/>
<evidence type="ECO:0000313" key="3">
    <source>
        <dbReference type="Proteomes" id="UP000830434"/>
    </source>
</evidence>
<dbReference type="Pfam" id="PF03009">
    <property type="entry name" value="GDPD"/>
    <property type="match status" value="1"/>
</dbReference>
<dbReference type="PANTHER" id="PTHR46211:SF14">
    <property type="entry name" value="GLYCEROPHOSPHODIESTER PHOSPHODIESTERASE"/>
    <property type="match status" value="1"/>
</dbReference>